<protein>
    <submittedName>
        <fullName evidence="2">Stress responsive alpha/beta barrel protein</fullName>
    </submittedName>
</protein>
<keyword evidence="3" id="KW-1185">Reference proteome</keyword>
<organism evidence="2 3">
    <name type="scientific">Thiobaca trueperi</name>
    <dbReference type="NCBI Taxonomy" id="127458"/>
    <lineage>
        <taxon>Bacteria</taxon>
        <taxon>Pseudomonadati</taxon>
        <taxon>Pseudomonadota</taxon>
        <taxon>Gammaproteobacteria</taxon>
        <taxon>Chromatiales</taxon>
        <taxon>Chromatiaceae</taxon>
        <taxon>Thiobaca</taxon>
    </lineage>
</organism>
<reference evidence="2 3" key="1">
    <citation type="submission" date="2019-03" db="EMBL/GenBank/DDBJ databases">
        <title>Genomic Encyclopedia of Type Strains, Phase IV (KMG-IV): sequencing the most valuable type-strain genomes for metagenomic binning, comparative biology and taxonomic classification.</title>
        <authorList>
            <person name="Goeker M."/>
        </authorList>
    </citation>
    <scope>NUCLEOTIDE SEQUENCE [LARGE SCALE GENOMIC DNA]</scope>
    <source>
        <strain evidence="2 3">DSM 13587</strain>
    </source>
</reference>
<comment type="caution">
    <text evidence="2">The sequence shown here is derived from an EMBL/GenBank/DDBJ whole genome shotgun (WGS) entry which is preliminary data.</text>
</comment>
<dbReference type="SMART" id="SM00886">
    <property type="entry name" value="Dabb"/>
    <property type="match status" value="1"/>
</dbReference>
<dbReference type="InterPro" id="IPR013097">
    <property type="entry name" value="Dabb"/>
</dbReference>
<dbReference type="Pfam" id="PF07876">
    <property type="entry name" value="Dabb"/>
    <property type="match status" value="1"/>
</dbReference>
<dbReference type="SUPFAM" id="SSF54909">
    <property type="entry name" value="Dimeric alpha+beta barrel"/>
    <property type="match status" value="1"/>
</dbReference>
<name>A0A4R3N271_9GAMM</name>
<dbReference type="AlphaFoldDB" id="A0A4R3N271"/>
<evidence type="ECO:0000313" key="2">
    <source>
        <dbReference type="EMBL" id="TCT22211.1"/>
    </source>
</evidence>
<sequence>MMAEGQRVLAGIPGVREVQAGSVIDQSAHYRYCWLIRFSAPEALDSYRHHPAHLAFVERPFRPMATDRMSADYQVADARTGVAALPDAASLAQTDGLAA</sequence>
<dbReference type="OrthoDB" id="9803995at2"/>
<dbReference type="EMBL" id="SMAO01000003">
    <property type="protein sequence ID" value="TCT22211.1"/>
    <property type="molecule type" value="Genomic_DNA"/>
</dbReference>
<dbReference type="Gene3D" id="3.30.70.100">
    <property type="match status" value="1"/>
</dbReference>
<gene>
    <name evidence="2" type="ORF">EDC35_103310</name>
</gene>
<dbReference type="Proteomes" id="UP000295717">
    <property type="component" value="Unassembled WGS sequence"/>
</dbReference>
<proteinExistence type="predicted"/>
<evidence type="ECO:0000313" key="3">
    <source>
        <dbReference type="Proteomes" id="UP000295717"/>
    </source>
</evidence>
<feature type="domain" description="Stress-response A/B barrel" evidence="1">
    <location>
        <begin position="1"/>
        <end position="73"/>
    </location>
</feature>
<dbReference type="PROSITE" id="PS51502">
    <property type="entry name" value="S_R_A_B_BARREL"/>
    <property type="match status" value="1"/>
</dbReference>
<dbReference type="InterPro" id="IPR011008">
    <property type="entry name" value="Dimeric_a/b-barrel"/>
</dbReference>
<accession>A0A4R3N271</accession>
<evidence type="ECO:0000259" key="1">
    <source>
        <dbReference type="PROSITE" id="PS51502"/>
    </source>
</evidence>